<evidence type="ECO:0008006" key="4">
    <source>
        <dbReference type="Google" id="ProtNLM"/>
    </source>
</evidence>
<evidence type="ECO:0000313" key="3">
    <source>
        <dbReference type="Proteomes" id="UP001362999"/>
    </source>
</evidence>
<organism evidence="2 3">
    <name type="scientific">Favolaschia claudopus</name>
    <dbReference type="NCBI Taxonomy" id="2862362"/>
    <lineage>
        <taxon>Eukaryota</taxon>
        <taxon>Fungi</taxon>
        <taxon>Dikarya</taxon>
        <taxon>Basidiomycota</taxon>
        <taxon>Agaricomycotina</taxon>
        <taxon>Agaricomycetes</taxon>
        <taxon>Agaricomycetidae</taxon>
        <taxon>Agaricales</taxon>
        <taxon>Marasmiineae</taxon>
        <taxon>Mycenaceae</taxon>
        <taxon>Favolaschia</taxon>
    </lineage>
</organism>
<dbReference type="EMBL" id="JAWWNJ010000086">
    <property type="protein sequence ID" value="KAK7000867.1"/>
    <property type="molecule type" value="Genomic_DNA"/>
</dbReference>
<proteinExistence type="predicted"/>
<reference evidence="2 3" key="1">
    <citation type="journal article" date="2024" name="J Genomics">
        <title>Draft genome sequencing and assembly of Favolaschia claudopus CIRM-BRFM 2984 isolated from oak limbs.</title>
        <authorList>
            <person name="Navarro D."/>
            <person name="Drula E."/>
            <person name="Chaduli D."/>
            <person name="Cazenave R."/>
            <person name="Ahrendt S."/>
            <person name="Wang J."/>
            <person name="Lipzen A."/>
            <person name="Daum C."/>
            <person name="Barry K."/>
            <person name="Grigoriev I.V."/>
            <person name="Favel A."/>
            <person name="Rosso M.N."/>
            <person name="Martin F."/>
        </authorList>
    </citation>
    <scope>NUCLEOTIDE SEQUENCE [LARGE SCALE GENOMIC DNA]</scope>
    <source>
        <strain evidence="2 3">CIRM-BRFM 2984</strain>
    </source>
</reference>
<keyword evidence="3" id="KW-1185">Reference proteome</keyword>
<evidence type="ECO:0000256" key="1">
    <source>
        <dbReference type="SAM" id="MobiDB-lite"/>
    </source>
</evidence>
<evidence type="ECO:0000313" key="2">
    <source>
        <dbReference type="EMBL" id="KAK7000867.1"/>
    </source>
</evidence>
<dbReference type="Proteomes" id="UP001362999">
    <property type="component" value="Unassembled WGS sequence"/>
</dbReference>
<name>A0AAW0A4V4_9AGAR</name>
<comment type="caution">
    <text evidence="2">The sequence shown here is derived from an EMBL/GenBank/DDBJ whole genome shotgun (WGS) entry which is preliminary data.</text>
</comment>
<feature type="region of interest" description="Disordered" evidence="1">
    <location>
        <begin position="1"/>
        <end position="28"/>
    </location>
</feature>
<protein>
    <recommendedName>
        <fullName evidence="4">Zn(2)-C6 fungal-type domain-containing protein</fullName>
    </recommendedName>
</protein>
<sequence>MDIPDPTPVTTSDIWHAAPEHETPAHSPNRVQHQLLLTGGHAPKPTTSRAKKRCARCVKHDCPRRQDCPGKGGQKFCTCPHPALGSGEKVRKSEKDIATRRARAA</sequence>
<feature type="compositionally biased region" description="Basic and acidic residues" evidence="1">
    <location>
        <begin position="88"/>
        <end position="99"/>
    </location>
</feature>
<accession>A0AAW0A4V4</accession>
<feature type="region of interest" description="Disordered" evidence="1">
    <location>
        <begin position="81"/>
        <end position="105"/>
    </location>
</feature>
<gene>
    <name evidence="2" type="ORF">R3P38DRAFT_2560217</name>
</gene>
<dbReference type="AlphaFoldDB" id="A0AAW0A4V4"/>